<accession>A0A5C6ET70</accession>
<dbReference type="EMBL" id="SJPW01000005">
    <property type="protein sequence ID" value="TWU50541.1"/>
    <property type="molecule type" value="Genomic_DNA"/>
</dbReference>
<evidence type="ECO:0000313" key="2">
    <source>
        <dbReference type="EMBL" id="TWU50541.1"/>
    </source>
</evidence>
<dbReference type="SUPFAM" id="SSF46689">
    <property type="entry name" value="Homeodomain-like"/>
    <property type="match status" value="1"/>
</dbReference>
<dbReference type="InterPro" id="IPR009057">
    <property type="entry name" value="Homeodomain-like_sf"/>
</dbReference>
<dbReference type="Proteomes" id="UP000318288">
    <property type="component" value="Unassembled WGS sequence"/>
</dbReference>
<dbReference type="GO" id="GO:0006313">
    <property type="term" value="P:DNA transposition"/>
    <property type="evidence" value="ECO:0007669"/>
    <property type="project" value="InterPro"/>
</dbReference>
<comment type="caution">
    <text evidence="2">The sequence shown here is derived from an EMBL/GenBank/DDBJ whole genome shotgun (WGS) entry which is preliminary data.</text>
</comment>
<evidence type="ECO:0000313" key="3">
    <source>
        <dbReference type="Proteomes" id="UP000318288"/>
    </source>
</evidence>
<gene>
    <name evidence="2" type="ORF">Poly51_38330</name>
</gene>
<dbReference type="PANTHER" id="PTHR33609">
    <property type="entry name" value="LOW CALCIUM RESPONSE LOCUS PROTEIN S"/>
    <property type="match status" value="1"/>
</dbReference>
<keyword evidence="3" id="KW-1185">Reference proteome</keyword>
<reference evidence="2 3" key="1">
    <citation type="submission" date="2019-02" db="EMBL/GenBank/DDBJ databases">
        <title>Deep-cultivation of Planctomycetes and their phenomic and genomic characterization uncovers novel biology.</title>
        <authorList>
            <person name="Wiegand S."/>
            <person name="Jogler M."/>
            <person name="Boedeker C."/>
            <person name="Pinto D."/>
            <person name="Vollmers J."/>
            <person name="Rivas-Marin E."/>
            <person name="Kohn T."/>
            <person name="Peeters S.H."/>
            <person name="Heuer A."/>
            <person name="Rast P."/>
            <person name="Oberbeckmann S."/>
            <person name="Bunk B."/>
            <person name="Jeske O."/>
            <person name="Meyerdierks A."/>
            <person name="Storesund J.E."/>
            <person name="Kallscheuer N."/>
            <person name="Luecker S."/>
            <person name="Lage O.M."/>
            <person name="Pohl T."/>
            <person name="Merkel B.J."/>
            <person name="Hornburger P."/>
            <person name="Mueller R.-W."/>
            <person name="Bruemmer F."/>
            <person name="Labrenz M."/>
            <person name="Spormann A.M."/>
            <person name="Op Den Camp H."/>
            <person name="Overmann J."/>
            <person name="Amann R."/>
            <person name="Jetten M.S.M."/>
            <person name="Mascher T."/>
            <person name="Medema M.H."/>
            <person name="Devos D.P."/>
            <person name="Kaster A.-K."/>
            <person name="Ovreas L."/>
            <person name="Rohde M."/>
            <person name="Galperin M.Y."/>
            <person name="Jogler C."/>
        </authorList>
    </citation>
    <scope>NUCLEOTIDE SEQUENCE [LARGE SCALE GENOMIC DNA]</scope>
    <source>
        <strain evidence="2 3">Poly51</strain>
    </source>
</reference>
<proteinExistence type="predicted"/>
<dbReference type="PANTHER" id="PTHR33609:SF1">
    <property type="entry name" value="TRANSPOSASE"/>
    <property type="match status" value="1"/>
</dbReference>
<dbReference type="InterPro" id="IPR052546">
    <property type="entry name" value="Transposase_8_domain"/>
</dbReference>
<evidence type="ECO:0000256" key="1">
    <source>
        <dbReference type="SAM" id="MobiDB-lite"/>
    </source>
</evidence>
<protein>
    <submittedName>
        <fullName evidence="2">Transposase</fullName>
    </submittedName>
</protein>
<name>A0A5C6ET70_9BACT</name>
<dbReference type="GO" id="GO:0003677">
    <property type="term" value="F:DNA binding"/>
    <property type="evidence" value="ECO:0007669"/>
    <property type="project" value="InterPro"/>
</dbReference>
<dbReference type="AlphaFoldDB" id="A0A5C6ET70"/>
<organism evidence="2 3">
    <name type="scientific">Rubripirellula tenax</name>
    <dbReference type="NCBI Taxonomy" id="2528015"/>
    <lineage>
        <taxon>Bacteria</taxon>
        <taxon>Pseudomonadati</taxon>
        <taxon>Planctomycetota</taxon>
        <taxon>Planctomycetia</taxon>
        <taxon>Pirellulales</taxon>
        <taxon>Pirellulaceae</taxon>
        <taxon>Rubripirellula</taxon>
    </lineage>
</organism>
<dbReference type="Pfam" id="PF01527">
    <property type="entry name" value="HTH_Tnp_1"/>
    <property type="match status" value="1"/>
</dbReference>
<dbReference type="InterPro" id="IPR002514">
    <property type="entry name" value="Transposase_8"/>
</dbReference>
<dbReference type="GO" id="GO:0004803">
    <property type="term" value="F:transposase activity"/>
    <property type="evidence" value="ECO:0007669"/>
    <property type="project" value="InterPro"/>
</dbReference>
<sequence length="114" mass="13020">MSKKRRRHSPEQIIKKLRDADAMLAAGKSVGEVLQTLEVSEATLSRWRSQYGGMKSEEAKRLKALEEENNRLKKIVVFVLQHQCDAGRPCSETPIRGYAMPRNRRTSINRQTAP</sequence>
<feature type="region of interest" description="Disordered" evidence="1">
    <location>
        <begin position="90"/>
        <end position="114"/>
    </location>
</feature>